<evidence type="ECO:0000256" key="2">
    <source>
        <dbReference type="ARBA" id="ARBA00004389"/>
    </source>
</evidence>
<dbReference type="OrthoDB" id="9946598at2759"/>
<accession>A0A6J2CJ91</accession>
<evidence type="ECO:0000256" key="10">
    <source>
        <dbReference type="SAM" id="Phobius"/>
    </source>
</evidence>
<dbReference type="GO" id="GO:0031781">
    <property type="term" value="F:type 3 melanocortin receptor binding"/>
    <property type="evidence" value="ECO:0007669"/>
    <property type="project" value="TreeGrafter"/>
</dbReference>
<feature type="transmembrane region" description="Helical" evidence="10">
    <location>
        <begin position="50"/>
        <end position="76"/>
    </location>
</feature>
<dbReference type="GO" id="GO:0031783">
    <property type="term" value="F:type 5 melanocortin receptor binding"/>
    <property type="evidence" value="ECO:0007669"/>
    <property type="project" value="TreeGrafter"/>
</dbReference>
<dbReference type="Pfam" id="PF15183">
    <property type="entry name" value="MRAP"/>
    <property type="match status" value="1"/>
</dbReference>
<dbReference type="PANTHER" id="PTHR28675">
    <property type="entry name" value="MELANOCORTIN-2 RECEPTOR ACCESSORY PROTEIN 2"/>
    <property type="match status" value="1"/>
</dbReference>
<evidence type="ECO:0000256" key="9">
    <source>
        <dbReference type="SAM" id="MobiDB-lite"/>
    </source>
</evidence>
<organism evidence="11 12">
    <name type="scientific">Zalophus californianus</name>
    <name type="common">California sealion</name>
    <dbReference type="NCBI Taxonomy" id="9704"/>
    <lineage>
        <taxon>Eukaryota</taxon>
        <taxon>Metazoa</taxon>
        <taxon>Chordata</taxon>
        <taxon>Craniata</taxon>
        <taxon>Vertebrata</taxon>
        <taxon>Euteleostomi</taxon>
        <taxon>Mammalia</taxon>
        <taxon>Eutheria</taxon>
        <taxon>Laurasiatheria</taxon>
        <taxon>Carnivora</taxon>
        <taxon>Caniformia</taxon>
        <taxon>Pinnipedia</taxon>
        <taxon>Otariidae</taxon>
        <taxon>Zalophus</taxon>
    </lineage>
</organism>
<evidence type="ECO:0000256" key="7">
    <source>
        <dbReference type="ARBA" id="ARBA00022989"/>
    </source>
</evidence>
<evidence type="ECO:0000256" key="5">
    <source>
        <dbReference type="ARBA" id="ARBA00022692"/>
    </source>
</evidence>
<dbReference type="GO" id="GO:0070996">
    <property type="term" value="F:type 1 melanocortin receptor binding"/>
    <property type="evidence" value="ECO:0007669"/>
    <property type="project" value="TreeGrafter"/>
</dbReference>
<dbReference type="GeneID" id="113918468"/>
<dbReference type="GO" id="GO:0005789">
    <property type="term" value="C:endoplasmic reticulum membrane"/>
    <property type="evidence" value="ECO:0007669"/>
    <property type="project" value="UniProtKB-SubCell"/>
</dbReference>
<evidence type="ECO:0000256" key="3">
    <source>
        <dbReference type="ARBA" id="ARBA00010063"/>
    </source>
</evidence>
<dbReference type="KEGG" id="zca:113918468"/>
<dbReference type="AlphaFoldDB" id="A0A6J2CJ91"/>
<comment type="subcellular location">
    <subcellularLocation>
        <location evidence="1">Cell membrane</location>
        <topology evidence="1">Single-pass membrane protein</topology>
    </subcellularLocation>
    <subcellularLocation>
        <location evidence="2">Endoplasmic reticulum membrane</location>
        <topology evidence="2">Single-pass membrane protein</topology>
    </subcellularLocation>
</comment>
<feature type="region of interest" description="Disordered" evidence="9">
    <location>
        <begin position="154"/>
        <end position="213"/>
    </location>
</feature>
<keyword evidence="11" id="KW-1185">Reference proteome</keyword>
<reference evidence="12" key="1">
    <citation type="submission" date="2025-08" db="UniProtKB">
        <authorList>
            <consortium name="RefSeq"/>
        </authorList>
    </citation>
    <scope>IDENTIFICATION</scope>
    <source>
        <tissue evidence="12">Blood</tissue>
    </source>
</reference>
<dbReference type="GO" id="GO:0031782">
    <property type="term" value="F:type 4 melanocortin receptor binding"/>
    <property type="evidence" value="ECO:0007669"/>
    <property type="project" value="TreeGrafter"/>
</dbReference>
<proteinExistence type="inferred from homology"/>
<keyword evidence="12" id="KW-0675">Receptor</keyword>
<dbReference type="Proteomes" id="UP000515165">
    <property type="component" value="Chromosome 1"/>
</dbReference>
<dbReference type="GO" id="GO:0106070">
    <property type="term" value="P:regulation of adenylate cyclase-activating G protein-coupled receptor signaling pathway"/>
    <property type="evidence" value="ECO:0007669"/>
    <property type="project" value="TreeGrafter"/>
</dbReference>
<evidence type="ECO:0000313" key="12">
    <source>
        <dbReference type="RefSeq" id="XP_027442737.2"/>
    </source>
</evidence>
<gene>
    <name evidence="12" type="primary">LOC113918468</name>
</gene>
<keyword evidence="8 10" id="KW-0472">Membrane</keyword>
<keyword evidence="4" id="KW-1003">Cell membrane</keyword>
<evidence type="ECO:0000256" key="8">
    <source>
        <dbReference type="ARBA" id="ARBA00023136"/>
    </source>
</evidence>
<dbReference type="PANTHER" id="PTHR28675:SF2">
    <property type="entry name" value="MELANOCORTIN-2 RECEPTOR ACCESSORY PROTEIN"/>
    <property type="match status" value="1"/>
</dbReference>
<evidence type="ECO:0000256" key="6">
    <source>
        <dbReference type="ARBA" id="ARBA00022824"/>
    </source>
</evidence>
<dbReference type="RefSeq" id="XP_027442737.2">
    <property type="nucleotide sequence ID" value="XM_027586936.2"/>
</dbReference>
<dbReference type="GO" id="GO:0031780">
    <property type="term" value="F:corticotropin hormone receptor binding"/>
    <property type="evidence" value="ECO:0007669"/>
    <property type="project" value="TreeGrafter"/>
</dbReference>
<evidence type="ECO:0000256" key="1">
    <source>
        <dbReference type="ARBA" id="ARBA00004162"/>
    </source>
</evidence>
<protein>
    <submittedName>
        <fullName evidence="12">Melanocortin-2 receptor accessory protein isoform X1</fullName>
    </submittedName>
</protein>
<name>A0A6J2CJ91_ZALCA</name>
<dbReference type="InterPro" id="IPR028111">
    <property type="entry name" value="MRAP"/>
</dbReference>
<keyword evidence="5 10" id="KW-0812">Transmembrane</keyword>
<keyword evidence="7 10" id="KW-1133">Transmembrane helix</keyword>
<dbReference type="GO" id="GO:0072659">
    <property type="term" value="P:protein localization to plasma membrane"/>
    <property type="evidence" value="ECO:0007669"/>
    <property type="project" value="TreeGrafter"/>
</dbReference>
<dbReference type="GO" id="GO:0030545">
    <property type="term" value="F:signaling receptor regulator activity"/>
    <property type="evidence" value="ECO:0007669"/>
    <property type="project" value="TreeGrafter"/>
</dbReference>
<dbReference type="CTD" id="56246"/>
<evidence type="ECO:0000313" key="11">
    <source>
        <dbReference type="Proteomes" id="UP000515165"/>
    </source>
</evidence>
<keyword evidence="6" id="KW-0256">Endoplasmic reticulum</keyword>
<sequence length="213" mass="23853">MRRPPPPPPASTTDMANQTNASTLYNSYEYYLDYLDLIPVDERKLKANKYLIVITFWASLAFFVMLLFLILLYMSWSGSSQARATILRGKWMMLFALTPKKALSRHFNGHGMLRGAKWILLNNAQHHPTCPWSNSPHLPLCLRRHPTRLHRARAKSQAAEHAALSSSCGHEPPHLAPPCSPPGTGRPWGPPTASADIRNTRGEPPPGDRTSQL</sequence>
<comment type="similarity">
    <text evidence="3">Belongs to the MRAP family.</text>
</comment>
<dbReference type="GO" id="GO:0005886">
    <property type="term" value="C:plasma membrane"/>
    <property type="evidence" value="ECO:0007669"/>
    <property type="project" value="UniProtKB-SubCell"/>
</dbReference>
<evidence type="ECO:0000256" key="4">
    <source>
        <dbReference type="ARBA" id="ARBA00022475"/>
    </source>
</evidence>